<gene>
    <name evidence="3" type="ORF">OMM_08214</name>
</gene>
<evidence type="ECO:0000313" key="4">
    <source>
        <dbReference type="Proteomes" id="UP000189670"/>
    </source>
</evidence>
<comment type="caution">
    <text evidence="3">The sequence shown here is derived from an EMBL/GenBank/DDBJ whole genome shotgun (WGS) entry which is preliminary data.</text>
</comment>
<evidence type="ECO:0000313" key="3">
    <source>
        <dbReference type="EMBL" id="ETR71290.1"/>
    </source>
</evidence>
<accession>A0A1V1P903</accession>
<dbReference type="InterPro" id="IPR051550">
    <property type="entry name" value="SCF-Subunits/Alg-Epimerases"/>
</dbReference>
<reference evidence="4" key="1">
    <citation type="submission" date="2012-11" db="EMBL/GenBank/DDBJ databases">
        <authorList>
            <person name="Lucero-Rivera Y.E."/>
            <person name="Tovar-Ramirez D."/>
        </authorList>
    </citation>
    <scope>NUCLEOTIDE SEQUENCE [LARGE SCALE GENOMIC DNA]</scope>
    <source>
        <strain evidence="4">Araruama</strain>
    </source>
</reference>
<feature type="domain" description="Right handed beta helix" evidence="2">
    <location>
        <begin position="188"/>
        <end position="319"/>
    </location>
</feature>
<evidence type="ECO:0000259" key="2">
    <source>
        <dbReference type="Pfam" id="PF13229"/>
    </source>
</evidence>
<dbReference type="Proteomes" id="UP000189670">
    <property type="component" value="Unassembled WGS sequence"/>
</dbReference>
<evidence type="ECO:0000256" key="1">
    <source>
        <dbReference type="ARBA" id="ARBA00022737"/>
    </source>
</evidence>
<dbReference type="Gene3D" id="2.160.20.10">
    <property type="entry name" value="Single-stranded right-handed beta-helix, Pectin lyase-like"/>
    <property type="match status" value="2"/>
</dbReference>
<dbReference type="InterPro" id="IPR012334">
    <property type="entry name" value="Pectin_lyas_fold"/>
</dbReference>
<dbReference type="SMART" id="SM00710">
    <property type="entry name" value="PbH1"/>
    <property type="match status" value="8"/>
</dbReference>
<proteinExistence type="predicted"/>
<dbReference type="AlphaFoldDB" id="A0A1V1P903"/>
<sequence length="453" mass="47570">MMCAISQPVFATELVVGDDETYTSIQAAVDAASEGDVVLIKARTDSKGWRENVVINTNNLTIRGDTVAAKANLYDQICPDVILDGCETPSAPTSCDRTIMTINATGISVERLLFRHGEIIFSDTASNVVLKNSCIIGDNSDVINSEGSVPSAITISSNVFQGGDSESIVLNGDNHVIKDNQFFAIDDGIKITGDDAQIVNNRIYQSNDQGIYIIGDNGLIENNIVIGGEEGIEYKGDNPTIKGNFVRGMYDDAIYVNCSNCSGGLISHNRLVGSSEGDSGISIDNANNMMVVSNHVSLISEEGILFDGGNSIISNNTILRSGIESSGVGGLTVRGYGNSTIENNLVKYSTFIGIEQNEGDGNTYNNNIIFGSGNAGVIIYSGSNTVVNGNTIKNGLGEGIANIGGTNTVITNNTVTGNRTDICNNASITTFTGNSNATGGTATNCIVDAEEED</sequence>
<dbReference type="Pfam" id="PF13229">
    <property type="entry name" value="Beta_helix"/>
    <property type="match status" value="1"/>
</dbReference>
<dbReference type="PANTHER" id="PTHR22990:SF15">
    <property type="entry name" value="F-BOX ONLY PROTEIN 10"/>
    <property type="match status" value="1"/>
</dbReference>
<protein>
    <submittedName>
        <fullName evidence="3">Surface layer protein B</fullName>
    </submittedName>
</protein>
<dbReference type="InterPro" id="IPR006626">
    <property type="entry name" value="PbH1"/>
</dbReference>
<name>A0A1V1P903_9BACT</name>
<dbReference type="InterPro" id="IPR039448">
    <property type="entry name" value="Beta_helix"/>
</dbReference>
<dbReference type="EMBL" id="ATBP01000290">
    <property type="protein sequence ID" value="ETR71290.1"/>
    <property type="molecule type" value="Genomic_DNA"/>
</dbReference>
<dbReference type="InterPro" id="IPR011050">
    <property type="entry name" value="Pectin_lyase_fold/virulence"/>
</dbReference>
<keyword evidence="1" id="KW-0677">Repeat</keyword>
<dbReference type="PANTHER" id="PTHR22990">
    <property type="entry name" value="F-BOX ONLY PROTEIN"/>
    <property type="match status" value="1"/>
</dbReference>
<organism evidence="3 4">
    <name type="scientific">Candidatus Magnetoglobus multicellularis str. Araruama</name>
    <dbReference type="NCBI Taxonomy" id="890399"/>
    <lineage>
        <taxon>Bacteria</taxon>
        <taxon>Pseudomonadati</taxon>
        <taxon>Thermodesulfobacteriota</taxon>
        <taxon>Desulfobacteria</taxon>
        <taxon>Desulfobacterales</taxon>
        <taxon>Desulfobacteraceae</taxon>
        <taxon>Candidatus Magnetoglobus</taxon>
    </lineage>
</organism>
<dbReference type="SUPFAM" id="SSF51126">
    <property type="entry name" value="Pectin lyase-like"/>
    <property type="match status" value="2"/>
</dbReference>